<name>A0A2P5D5Y7_PARAD</name>
<proteinExistence type="predicted"/>
<evidence type="ECO:0000313" key="1">
    <source>
        <dbReference type="EMBL" id="PON68638.1"/>
    </source>
</evidence>
<protein>
    <submittedName>
        <fullName evidence="1">Uncharacterized protein</fullName>
    </submittedName>
</protein>
<reference evidence="2" key="1">
    <citation type="submission" date="2016-06" db="EMBL/GenBank/DDBJ databases">
        <title>Parallel loss of symbiosis genes in relatives of nitrogen-fixing non-legume Parasponia.</title>
        <authorList>
            <person name="Van Velzen R."/>
            <person name="Holmer R."/>
            <person name="Bu F."/>
            <person name="Rutten L."/>
            <person name="Van Zeijl A."/>
            <person name="Liu W."/>
            <person name="Santuari L."/>
            <person name="Cao Q."/>
            <person name="Sharma T."/>
            <person name="Shen D."/>
            <person name="Roswanjaya Y."/>
            <person name="Wardhani T."/>
            <person name="Kalhor M.S."/>
            <person name="Jansen J."/>
            <person name="Van den Hoogen J."/>
            <person name="Gungor B."/>
            <person name="Hartog M."/>
            <person name="Hontelez J."/>
            <person name="Verver J."/>
            <person name="Yang W.-C."/>
            <person name="Schijlen E."/>
            <person name="Repin R."/>
            <person name="Schilthuizen M."/>
            <person name="Schranz E."/>
            <person name="Heidstra R."/>
            <person name="Miyata K."/>
            <person name="Fedorova E."/>
            <person name="Kohlen W."/>
            <person name="Bisseling T."/>
            <person name="Smit S."/>
            <person name="Geurts R."/>
        </authorList>
    </citation>
    <scope>NUCLEOTIDE SEQUENCE [LARGE SCALE GENOMIC DNA]</scope>
    <source>
        <strain evidence="2">cv. WU1-14</strain>
    </source>
</reference>
<keyword evidence="2" id="KW-1185">Reference proteome</keyword>
<organism evidence="1 2">
    <name type="scientific">Parasponia andersonii</name>
    <name type="common">Sponia andersonii</name>
    <dbReference type="NCBI Taxonomy" id="3476"/>
    <lineage>
        <taxon>Eukaryota</taxon>
        <taxon>Viridiplantae</taxon>
        <taxon>Streptophyta</taxon>
        <taxon>Embryophyta</taxon>
        <taxon>Tracheophyta</taxon>
        <taxon>Spermatophyta</taxon>
        <taxon>Magnoliopsida</taxon>
        <taxon>eudicotyledons</taxon>
        <taxon>Gunneridae</taxon>
        <taxon>Pentapetalae</taxon>
        <taxon>rosids</taxon>
        <taxon>fabids</taxon>
        <taxon>Rosales</taxon>
        <taxon>Cannabaceae</taxon>
        <taxon>Parasponia</taxon>
    </lineage>
</organism>
<dbReference type="Proteomes" id="UP000237105">
    <property type="component" value="Unassembled WGS sequence"/>
</dbReference>
<comment type="caution">
    <text evidence="1">The sequence shown here is derived from an EMBL/GenBank/DDBJ whole genome shotgun (WGS) entry which is preliminary data.</text>
</comment>
<gene>
    <name evidence="1" type="ORF">PanWU01x14_094470</name>
</gene>
<sequence length="202" mass="23245">MINLDISLVTVEWAMTSDNSGSQTKTQARDIELENTDNVDELLRQTCVITMNHFLFDDDDSKDDTLEEYNDEEMDVGSSEICLVQQVLNLIDLEGEVVLVDAETGQILRERGFERNLEALLKDDVQATKKKPYKNEEMVRLREEAITQALTQLYAQFESLSTNLAGSYEYVVGPMTLMTVRSWHRHFIFIRGGKRVLIRCRD</sequence>
<accession>A0A2P5D5Y7</accession>
<dbReference type="EMBL" id="JXTB01000061">
    <property type="protein sequence ID" value="PON68638.1"/>
    <property type="molecule type" value="Genomic_DNA"/>
</dbReference>
<dbReference type="AlphaFoldDB" id="A0A2P5D5Y7"/>
<evidence type="ECO:0000313" key="2">
    <source>
        <dbReference type="Proteomes" id="UP000237105"/>
    </source>
</evidence>